<sequence>MPQPSHQEAIDATREWLEKAVIGLNLCPFAKGVYIKDQVRFVVSDATNAEQLAVELGRELETLAEASPDKIDTTLLIHPYVMQRFLDFNDFLEIADAIVEELQLDGELQVASFHPKFQFEGTGVNDIENYTNRSPYPTLHLIRESSIARAVESFPQAEMIYEKNIETVTRLGIEGWKALFAKASQ</sequence>
<dbReference type="Proteomes" id="UP000446658">
    <property type="component" value="Unassembled WGS sequence"/>
</dbReference>
<organism evidence="1 2">
    <name type="scientific">Paludibacterium denitrificans</name>
    <dbReference type="NCBI Taxonomy" id="2675226"/>
    <lineage>
        <taxon>Bacteria</taxon>
        <taxon>Pseudomonadati</taxon>
        <taxon>Pseudomonadota</taxon>
        <taxon>Betaproteobacteria</taxon>
        <taxon>Neisseriales</taxon>
        <taxon>Chromobacteriaceae</taxon>
        <taxon>Paludibacterium</taxon>
    </lineage>
</organism>
<dbReference type="RefSeq" id="WP_230371345.1">
    <property type="nucleotide sequence ID" value="NZ_WLYX01000001.1"/>
</dbReference>
<dbReference type="AlphaFoldDB" id="A0A844GHL6"/>
<keyword evidence="2" id="KW-1185">Reference proteome</keyword>
<protein>
    <submittedName>
        <fullName evidence="1">DUF1415 family protein</fullName>
    </submittedName>
</protein>
<name>A0A844GHL6_9NEIS</name>
<reference evidence="1 2" key="1">
    <citation type="submission" date="2019-11" db="EMBL/GenBank/DDBJ databases">
        <title>Draft genome sequence of Paludibacterium sp. dN18-1.</title>
        <authorList>
            <person name="Im W.-T."/>
        </authorList>
    </citation>
    <scope>NUCLEOTIDE SEQUENCE [LARGE SCALE GENOMIC DNA]</scope>
    <source>
        <strain evidence="2">dN 18-1</strain>
    </source>
</reference>
<proteinExistence type="predicted"/>
<dbReference type="EMBL" id="WLYX01000001">
    <property type="protein sequence ID" value="MTD34154.1"/>
    <property type="molecule type" value="Genomic_DNA"/>
</dbReference>
<evidence type="ECO:0000313" key="1">
    <source>
        <dbReference type="EMBL" id="MTD34154.1"/>
    </source>
</evidence>
<accession>A0A844GHL6</accession>
<dbReference type="Pfam" id="PF07209">
    <property type="entry name" value="DUF1415"/>
    <property type="match status" value="1"/>
</dbReference>
<comment type="caution">
    <text evidence="1">The sequence shown here is derived from an EMBL/GenBank/DDBJ whole genome shotgun (WGS) entry which is preliminary data.</text>
</comment>
<dbReference type="InterPro" id="IPR009858">
    <property type="entry name" value="DUF1415"/>
</dbReference>
<evidence type="ECO:0000313" key="2">
    <source>
        <dbReference type="Proteomes" id="UP000446658"/>
    </source>
</evidence>
<gene>
    <name evidence="1" type="ORF">GKE73_17285</name>
</gene>